<feature type="transmembrane region" description="Helical" evidence="7">
    <location>
        <begin position="116"/>
        <end position="137"/>
    </location>
</feature>
<dbReference type="PANTHER" id="PTHR43744:SF12">
    <property type="entry name" value="ABC TRANSPORTER PERMEASE PROTEIN MG189-RELATED"/>
    <property type="match status" value="1"/>
</dbReference>
<evidence type="ECO:0000259" key="8">
    <source>
        <dbReference type="PROSITE" id="PS50928"/>
    </source>
</evidence>
<accession>A0A0G2Z7K0</accession>
<dbReference type="GO" id="GO:0055085">
    <property type="term" value="P:transmembrane transport"/>
    <property type="evidence" value="ECO:0007669"/>
    <property type="project" value="InterPro"/>
</dbReference>
<dbReference type="GO" id="GO:0005886">
    <property type="term" value="C:plasma membrane"/>
    <property type="evidence" value="ECO:0007669"/>
    <property type="project" value="UniProtKB-SubCell"/>
</dbReference>
<evidence type="ECO:0000256" key="7">
    <source>
        <dbReference type="RuleBase" id="RU363032"/>
    </source>
</evidence>
<feature type="domain" description="ABC transmembrane type-1" evidence="8">
    <location>
        <begin position="81"/>
        <end position="270"/>
    </location>
</feature>
<dbReference type="PATRIC" id="fig|1330330.3.peg.1317"/>
<evidence type="ECO:0000256" key="1">
    <source>
        <dbReference type="ARBA" id="ARBA00004651"/>
    </source>
</evidence>
<dbReference type="EMBL" id="CP011232">
    <property type="protein sequence ID" value="AKI97522.1"/>
    <property type="molecule type" value="Genomic_DNA"/>
</dbReference>
<comment type="subcellular location">
    <subcellularLocation>
        <location evidence="1 7">Cell membrane</location>
        <topology evidence="1 7">Multi-pass membrane protein</topology>
    </subcellularLocation>
</comment>
<reference evidence="9 10" key="1">
    <citation type="submission" date="2015-04" db="EMBL/GenBank/DDBJ databases">
        <title>Complete Genome Sequence of Kosmotoga pacifica SLHLJ1.</title>
        <authorList>
            <person name="Jiang L.J."/>
            <person name="Shao Z.Z."/>
            <person name="Jebbar M."/>
        </authorList>
    </citation>
    <scope>NUCLEOTIDE SEQUENCE [LARGE SCALE GENOMIC DNA]</scope>
    <source>
        <strain evidence="9 10">SLHLJ1</strain>
    </source>
</reference>
<proteinExistence type="inferred from homology"/>
<evidence type="ECO:0000313" key="10">
    <source>
        <dbReference type="Proteomes" id="UP000035159"/>
    </source>
</evidence>
<name>A0A0G2Z7K0_9BACT</name>
<evidence type="ECO:0000256" key="5">
    <source>
        <dbReference type="ARBA" id="ARBA00022989"/>
    </source>
</evidence>
<comment type="similarity">
    <text evidence="7">Belongs to the binding-protein-dependent transport system permease family.</text>
</comment>
<keyword evidence="10" id="KW-1185">Reference proteome</keyword>
<feature type="transmembrane region" description="Helical" evidence="7">
    <location>
        <begin position="149"/>
        <end position="170"/>
    </location>
</feature>
<evidence type="ECO:0000313" key="9">
    <source>
        <dbReference type="EMBL" id="AKI97522.1"/>
    </source>
</evidence>
<dbReference type="CDD" id="cd06261">
    <property type="entry name" value="TM_PBP2"/>
    <property type="match status" value="1"/>
</dbReference>
<dbReference type="InterPro" id="IPR000515">
    <property type="entry name" value="MetI-like"/>
</dbReference>
<feature type="transmembrane region" description="Helical" evidence="7">
    <location>
        <begin position="21"/>
        <end position="41"/>
    </location>
</feature>
<evidence type="ECO:0000256" key="2">
    <source>
        <dbReference type="ARBA" id="ARBA00022448"/>
    </source>
</evidence>
<dbReference type="KEGG" id="kpf:IX53_06500"/>
<feature type="transmembrane region" description="Helical" evidence="7">
    <location>
        <begin position="252"/>
        <end position="270"/>
    </location>
</feature>
<keyword evidence="4 7" id="KW-0812">Transmembrane</keyword>
<dbReference type="RefSeq" id="WP_047754657.1">
    <property type="nucleotide sequence ID" value="NZ_CAJUHA010000014.1"/>
</dbReference>
<evidence type="ECO:0000256" key="3">
    <source>
        <dbReference type="ARBA" id="ARBA00022475"/>
    </source>
</evidence>
<dbReference type="Proteomes" id="UP000035159">
    <property type="component" value="Chromosome"/>
</dbReference>
<keyword evidence="5 7" id="KW-1133">Transmembrane helix</keyword>
<protein>
    <submittedName>
        <fullName evidence="9">Sugar ABC transporter permease</fullName>
    </submittedName>
</protein>
<dbReference type="STRING" id="1330330.IX53_06500"/>
<dbReference type="AlphaFoldDB" id="A0A0G2Z7K0"/>
<organism evidence="9 10">
    <name type="scientific">Kosmotoga pacifica</name>
    <dbReference type="NCBI Taxonomy" id="1330330"/>
    <lineage>
        <taxon>Bacteria</taxon>
        <taxon>Thermotogati</taxon>
        <taxon>Thermotogota</taxon>
        <taxon>Thermotogae</taxon>
        <taxon>Kosmotogales</taxon>
        <taxon>Kosmotogaceae</taxon>
        <taxon>Kosmotoga</taxon>
    </lineage>
</organism>
<dbReference type="OrthoDB" id="9787837at2"/>
<dbReference type="PROSITE" id="PS50928">
    <property type="entry name" value="ABC_TM1"/>
    <property type="match status" value="1"/>
</dbReference>
<dbReference type="Pfam" id="PF00528">
    <property type="entry name" value="BPD_transp_1"/>
    <property type="match status" value="1"/>
</dbReference>
<evidence type="ECO:0000256" key="6">
    <source>
        <dbReference type="ARBA" id="ARBA00023136"/>
    </source>
</evidence>
<dbReference type="Gene3D" id="1.10.3720.10">
    <property type="entry name" value="MetI-like"/>
    <property type="match status" value="1"/>
</dbReference>
<evidence type="ECO:0000256" key="4">
    <source>
        <dbReference type="ARBA" id="ARBA00022692"/>
    </source>
</evidence>
<keyword evidence="3" id="KW-1003">Cell membrane</keyword>
<feature type="transmembrane region" description="Helical" evidence="7">
    <location>
        <begin position="80"/>
        <end position="104"/>
    </location>
</feature>
<dbReference type="InterPro" id="IPR035906">
    <property type="entry name" value="MetI-like_sf"/>
</dbReference>
<feature type="transmembrane region" description="Helical" evidence="7">
    <location>
        <begin position="203"/>
        <end position="224"/>
    </location>
</feature>
<dbReference type="SUPFAM" id="SSF161098">
    <property type="entry name" value="MetI-like"/>
    <property type="match status" value="1"/>
</dbReference>
<sequence>MTAERSRKKLELIDKSVSYTLMILLALFFLFPLIYMISTSLNPDELDILKRMGSIRTFIPSPASLKNYSDVFERMPFGRFVFNSVLIVSSTVLAGLLVNSMMAFGLARFTFRGRGLLVSIIVALMIIPFETIAVPLLLMTNKFGWLDSYHVQIIPFIANPFYIFLFYQFFLSFPKALEEAALIDGASWFKIYWKIALPLSKPVLSSVAILHFLTQWGFFLWPLMVTRGFEYRPLPVAMQVFFGQYPRDWGDIMAFATMMTAPVLILFVILQGQYVKSVSQTGIK</sequence>
<dbReference type="PANTHER" id="PTHR43744">
    <property type="entry name" value="ABC TRANSPORTER PERMEASE PROTEIN MG189-RELATED-RELATED"/>
    <property type="match status" value="1"/>
</dbReference>
<gene>
    <name evidence="9" type="ORF">IX53_06500</name>
</gene>
<keyword evidence="6 7" id="KW-0472">Membrane</keyword>
<keyword evidence="2 7" id="KW-0813">Transport</keyword>